<proteinExistence type="predicted"/>
<dbReference type="GO" id="GO:0000502">
    <property type="term" value="C:proteasome complex"/>
    <property type="evidence" value="ECO:0007669"/>
    <property type="project" value="UniProtKB-KW"/>
</dbReference>
<dbReference type="GO" id="GO:0043161">
    <property type="term" value="P:proteasome-mediated ubiquitin-dependent protein catabolic process"/>
    <property type="evidence" value="ECO:0007669"/>
    <property type="project" value="TreeGrafter"/>
</dbReference>
<dbReference type="InterPro" id="IPR024969">
    <property type="entry name" value="EIF3F/CSN6-like_C"/>
</dbReference>
<feature type="region of interest" description="Disordered" evidence="1">
    <location>
        <begin position="324"/>
        <end position="347"/>
    </location>
</feature>
<dbReference type="InterPro" id="IPR037518">
    <property type="entry name" value="MPN"/>
</dbReference>
<gene>
    <name evidence="3" type="ORF">TTRE_0000313801</name>
</gene>
<evidence type="ECO:0000256" key="1">
    <source>
        <dbReference type="SAM" id="MobiDB-lite"/>
    </source>
</evidence>
<dbReference type="GO" id="GO:0008237">
    <property type="term" value="F:metallopeptidase activity"/>
    <property type="evidence" value="ECO:0007669"/>
    <property type="project" value="InterPro"/>
</dbReference>
<evidence type="ECO:0000313" key="4">
    <source>
        <dbReference type="Proteomes" id="UP000030665"/>
    </source>
</evidence>
<dbReference type="PROSITE" id="PS50249">
    <property type="entry name" value="MPN"/>
    <property type="match status" value="1"/>
</dbReference>
<keyword evidence="4" id="KW-1185">Reference proteome</keyword>
<dbReference type="Pfam" id="PF01398">
    <property type="entry name" value="JAB"/>
    <property type="match status" value="1"/>
</dbReference>
<evidence type="ECO:0000313" key="3">
    <source>
        <dbReference type="EMBL" id="CDW54868.1"/>
    </source>
</evidence>
<dbReference type="PANTHER" id="PTHR10540">
    <property type="entry name" value="EUKARYOTIC TRANSLATION INITIATION FACTOR 3 SUBUNIT F-RELATED"/>
    <property type="match status" value="1"/>
</dbReference>
<feature type="compositionally biased region" description="Polar residues" evidence="1">
    <location>
        <begin position="325"/>
        <end position="337"/>
    </location>
</feature>
<dbReference type="AlphaFoldDB" id="A0A077Z5D0"/>
<dbReference type="PANTHER" id="PTHR10540:SF7">
    <property type="entry name" value="26S PROTEASOME NON-ATPASE REGULATORY SUBUNIT 7"/>
    <property type="match status" value="1"/>
</dbReference>
<sequence>MSKALFKYLSTAKKESSREEEEKSKPAVPKLFALPSANIVIRVNPVVVFEMLNHKPNRFTDVTAKRGVGVLFGVLIGNKLLNVNCSYAVPFDEESDGSDVFFVDLDSVRSNITAHSVFRKNETMVGWYHTGGKMCANDSKINKHFAKIIPTPIQIICNPRSGRLIHTIRAIVHRDTVLNIEGINLFEPITVLRSTILPEKRMQLGMDLILKQERISNREPVNYTPEEQFESTITRYWKKLDDMHRVANYLGAVSMNSLPPNDQINDQIQKLKNKLPPTSEALLATVIRSKEKTCVKLTLASLARCLASIDELIENRYKLQKVLKQKSTGGKQENGAPTSKAIPGKKD</sequence>
<evidence type="ECO:0000259" key="2">
    <source>
        <dbReference type="PROSITE" id="PS50249"/>
    </source>
</evidence>
<dbReference type="Proteomes" id="UP000030665">
    <property type="component" value="Unassembled WGS sequence"/>
</dbReference>
<name>A0A077Z5D0_TRITR</name>
<dbReference type="STRING" id="36087.A0A077Z5D0"/>
<keyword evidence="3" id="KW-0647">Proteasome</keyword>
<feature type="domain" description="MPN" evidence="2">
    <location>
        <begin position="41"/>
        <end position="186"/>
    </location>
</feature>
<dbReference type="Gene3D" id="3.40.140.10">
    <property type="entry name" value="Cytidine Deaminase, domain 2"/>
    <property type="match status" value="1"/>
</dbReference>
<organism evidence="3 4">
    <name type="scientific">Trichuris trichiura</name>
    <name type="common">Whipworm</name>
    <name type="synonym">Trichocephalus trichiurus</name>
    <dbReference type="NCBI Taxonomy" id="36087"/>
    <lineage>
        <taxon>Eukaryota</taxon>
        <taxon>Metazoa</taxon>
        <taxon>Ecdysozoa</taxon>
        <taxon>Nematoda</taxon>
        <taxon>Enoplea</taxon>
        <taxon>Dorylaimia</taxon>
        <taxon>Trichinellida</taxon>
        <taxon>Trichuridae</taxon>
        <taxon>Trichuris</taxon>
    </lineage>
</organism>
<dbReference type="Pfam" id="PF13012">
    <property type="entry name" value="MitMem_reg"/>
    <property type="match status" value="1"/>
</dbReference>
<reference evidence="3" key="1">
    <citation type="submission" date="2014-01" db="EMBL/GenBank/DDBJ databases">
        <authorList>
            <person name="Aslett M."/>
        </authorList>
    </citation>
    <scope>NUCLEOTIDE SEQUENCE</scope>
</reference>
<dbReference type="OrthoDB" id="25498at2759"/>
<protein>
    <submittedName>
        <fullName evidence="3">26S proteasome non ATPase regulatory subunit 7</fullName>
    </submittedName>
</protein>
<reference evidence="3" key="2">
    <citation type="submission" date="2014-03" db="EMBL/GenBank/DDBJ databases">
        <title>The whipworm genome and dual-species transcriptomics of an intimate host-pathogen interaction.</title>
        <authorList>
            <person name="Foth B.J."/>
            <person name="Tsai I.J."/>
            <person name="Reid A.J."/>
            <person name="Bancroft A.J."/>
            <person name="Nichol S."/>
            <person name="Tracey A."/>
            <person name="Holroyd N."/>
            <person name="Cotton J.A."/>
            <person name="Stanley E.J."/>
            <person name="Zarowiecki M."/>
            <person name="Liu J.Z."/>
            <person name="Huckvale T."/>
            <person name="Cooper P.J."/>
            <person name="Grencis R.K."/>
            <person name="Berriman M."/>
        </authorList>
    </citation>
    <scope>NUCLEOTIDE SEQUENCE [LARGE SCALE GENOMIC DNA]</scope>
</reference>
<dbReference type="InterPro" id="IPR000555">
    <property type="entry name" value="JAMM/MPN+_dom"/>
</dbReference>
<dbReference type="EMBL" id="HG805921">
    <property type="protein sequence ID" value="CDW54868.1"/>
    <property type="molecule type" value="Genomic_DNA"/>
</dbReference>
<accession>A0A077Z5D0</accession>